<dbReference type="GO" id="GO:0003700">
    <property type="term" value="F:DNA-binding transcription factor activity"/>
    <property type="evidence" value="ECO:0007669"/>
    <property type="project" value="InterPro"/>
</dbReference>
<evidence type="ECO:0000256" key="4">
    <source>
        <dbReference type="SAM" id="Coils"/>
    </source>
</evidence>
<dbReference type="SUPFAM" id="SSF46785">
    <property type="entry name" value="Winged helix' DNA-binding domain"/>
    <property type="match status" value="1"/>
</dbReference>
<evidence type="ECO:0000256" key="2">
    <source>
        <dbReference type="ARBA" id="ARBA00023125"/>
    </source>
</evidence>
<dbReference type="InterPro" id="IPR050679">
    <property type="entry name" value="Bact_HTH_transcr_reg"/>
</dbReference>
<feature type="domain" description="HTH gntR-type" evidence="5">
    <location>
        <begin position="8"/>
        <end position="76"/>
    </location>
</feature>
<proteinExistence type="predicted"/>
<keyword evidence="1" id="KW-0805">Transcription regulation</keyword>
<dbReference type="AlphaFoldDB" id="A0A2V4BM18"/>
<accession>A0A2V4BM18</accession>
<evidence type="ECO:0000259" key="5">
    <source>
        <dbReference type="PROSITE" id="PS50949"/>
    </source>
</evidence>
<evidence type="ECO:0000256" key="1">
    <source>
        <dbReference type="ARBA" id="ARBA00023015"/>
    </source>
</evidence>
<dbReference type="SMART" id="SM00345">
    <property type="entry name" value="HTH_GNTR"/>
    <property type="match status" value="1"/>
</dbReference>
<dbReference type="GO" id="GO:0003677">
    <property type="term" value="F:DNA binding"/>
    <property type="evidence" value="ECO:0007669"/>
    <property type="project" value="UniProtKB-KW"/>
</dbReference>
<dbReference type="PANTHER" id="PTHR44846:SF17">
    <property type="entry name" value="GNTR-FAMILY TRANSCRIPTIONAL REGULATOR"/>
    <property type="match status" value="1"/>
</dbReference>
<evidence type="ECO:0000313" key="7">
    <source>
        <dbReference type="Proteomes" id="UP000249915"/>
    </source>
</evidence>
<comment type="caution">
    <text evidence="6">The sequence shown here is derived from an EMBL/GenBank/DDBJ whole genome shotgun (WGS) entry which is preliminary data.</text>
</comment>
<dbReference type="Pfam" id="PF00392">
    <property type="entry name" value="GntR"/>
    <property type="match status" value="1"/>
</dbReference>
<dbReference type="PANTHER" id="PTHR44846">
    <property type="entry name" value="MANNOSYL-D-GLYCERATE TRANSPORT/METABOLISM SYSTEM REPRESSOR MNGR-RELATED"/>
    <property type="match status" value="1"/>
</dbReference>
<protein>
    <recommendedName>
        <fullName evidence="5">HTH gntR-type domain-containing protein</fullName>
    </recommendedName>
</protein>
<dbReference type="InterPro" id="IPR000524">
    <property type="entry name" value="Tscrpt_reg_HTH_GntR"/>
</dbReference>
<evidence type="ECO:0000256" key="3">
    <source>
        <dbReference type="ARBA" id="ARBA00023163"/>
    </source>
</evidence>
<dbReference type="GO" id="GO:0045892">
    <property type="term" value="P:negative regulation of DNA-templated transcription"/>
    <property type="evidence" value="ECO:0007669"/>
    <property type="project" value="TreeGrafter"/>
</dbReference>
<dbReference type="RefSeq" id="WP_112279722.1">
    <property type="nucleotide sequence ID" value="NZ_MASW01000001.1"/>
</dbReference>
<dbReference type="PROSITE" id="PS50949">
    <property type="entry name" value="HTH_GNTR"/>
    <property type="match status" value="1"/>
</dbReference>
<keyword evidence="7" id="KW-1185">Reference proteome</keyword>
<keyword evidence="4" id="KW-0175">Coiled coil</keyword>
<dbReference type="Proteomes" id="UP000249915">
    <property type="component" value="Unassembled WGS sequence"/>
</dbReference>
<dbReference type="InterPro" id="IPR036388">
    <property type="entry name" value="WH-like_DNA-bd_sf"/>
</dbReference>
<sequence length="123" mass="13257">MAETEDKAVASQRVADDLRARIESGEFKVGDALPTRRDLAAEYGVAPNTATVAVRLLQDVGLVTIQRNAKARVRDRSADVDTSALLRATGEEVSALKVELAQAAERLAEVEKTLAELARRTTP</sequence>
<dbReference type="InterPro" id="IPR036390">
    <property type="entry name" value="WH_DNA-bd_sf"/>
</dbReference>
<dbReference type="Gene3D" id="1.10.10.10">
    <property type="entry name" value="Winged helix-like DNA-binding domain superfamily/Winged helix DNA-binding domain"/>
    <property type="match status" value="1"/>
</dbReference>
<name>A0A2V4BM18_9PSEU</name>
<keyword evidence="3" id="KW-0804">Transcription</keyword>
<dbReference type="CDD" id="cd07377">
    <property type="entry name" value="WHTH_GntR"/>
    <property type="match status" value="1"/>
</dbReference>
<gene>
    <name evidence="6" type="ORF">BAY60_04845</name>
</gene>
<feature type="coiled-coil region" evidence="4">
    <location>
        <begin position="86"/>
        <end position="120"/>
    </location>
</feature>
<evidence type="ECO:0000313" key="6">
    <source>
        <dbReference type="EMBL" id="PXY31693.1"/>
    </source>
</evidence>
<keyword evidence="2" id="KW-0238">DNA-binding</keyword>
<dbReference type="OrthoDB" id="3192286at2"/>
<dbReference type="EMBL" id="MASW01000001">
    <property type="protein sequence ID" value="PXY31693.1"/>
    <property type="molecule type" value="Genomic_DNA"/>
</dbReference>
<organism evidence="6 7">
    <name type="scientific">Prauserella muralis</name>
    <dbReference type="NCBI Taxonomy" id="588067"/>
    <lineage>
        <taxon>Bacteria</taxon>
        <taxon>Bacillati</taxon>
        <taxon>Actinomycetota</taxon>
        <taxon>Actinomycetes</taxon>
        <taxon>Pseudonocardiales</taxon>
        <taxon>Pseudonocardiaceae</taxon>
        <taxon>Prauserella</taxon>
    </lineage>
</organism>
<reference evidence="6 7" key="1">
    <citation type="submission" date="2016-07" db="EMBL/GenBank/DDBJ databases">
        <title>Draft genome sequence of Prauserella muralis DSM 45305, isolated from a mould-covered wall in an indoor environment.</title>
        <authorList>
            <person name="Ruckert C."/>
            <person name="Albersmeier A."/>
            <person name="Jiang C.-L."/>
            <person name="Jiang Y."/>
            <person name="Kalinowski J."/>
            <person name="Schneider O."/>
            <person name="Winkler A."/>
            <person name="Zotchev S.B."/>
        </authorList>
    </citation>
    <scope>NUCLEOTIDE SEQUENCE [LARGE SCALE GENOMIC DNA]</scope>
    <source>
        <strain evidence="6 7">DSM 45305</strain>
    </source>
</reference>